<reference evidence="3 4" key="1">
    <citation type="submission" date="2023-08" db="EMBL/GenBank/DDBJ databases">
        <title>Microbacterium aquilitoris sp. nov. and Microbacterium gwkjibeachense sp. nov., isolated from beach.</title>
        <authorList>
            <person name="Lee S.D."/>
            <person name="Yang H."/>
            <person name="Kim I."/>
        </authorList>
    </citation>
    <scope>NUCLEOTIDE SEQUENCE [LARGE SCALE GENOMIC DNA]</scope>
    <source>
        <strain evidence="3 4">KSW4-11</strain>
    </source>
</reference>
<dbReference type="InterPro" id="IPR029063">
    <property type="entry name" value="SAM-dependent_MTases_sf"/>
</dbReference>
<dbReference type="EMBL" id="JAUZVV010000001">
    <property type="protein sequence ID" value="MDT3316518.1"/>
    <property type="molecule type" value="Genomic_DNA"/>
</dbReference>
<name>A0ABU3G9P2_9MICO</name>
<dbReference type="SUPFAM" id="SSF53335">
    <property type="entry name" value="S-adenosyl-L-methionine-dependent methyltransferases"/>
    <property type="match status" value="1"/>
</dbReference>
<dbReference type="InterPro" id="IPR041698">
    <property type="entry name" value="Methyltransf_25"/>
</dbReference>
<evidence type="ECO:0000313" key="3">
    <source>
        <dbReference type="EMBL" id="MDT3316518.1"/>
    </source>
</evidence>
<organism evidence="3 4">
    <name type="scientific">Microbacterium gawkjiense</name>
    <dbReference type="NCBI Taxonomy" id="3067309"/>
    <lineage>
        <taxon>Bacteria</taxon>
        <taxon>Bacillati</taxon>
        <taxon>Actinomycetota</taxon>
        <taxon>Actinomycetes</taxon>
        <taxon>Micrococcales</taxon>
        <taxon>Microbacteriaceae</taxon>
        <taxon>Microbacterium</taxon>
    </lineage>
</organism>
<keyword evidence="4" id="KW-1185">Reference proteome</keyword>
<protein>
    <submittedName>
        <fullName evidence="3">Class I SAM-dependent methyltransferase</fullName>
        <ecNumber evidence="3">2.1.-.-</ecNumber>
    </submittedName>
</protein>
<dbReference type="InterPro" id="IPR050447">
    <property type="entry name" value="Erg6_SMT_methyltransf"/>
</dbReference>
<dbReference type="EC" id="2.1.-.-" evidence="3"/>
<accession>A0ABU3G9P2</accession>
<comment type="caution">
    <text evidence="3">The sequence shown here is derived from an EMBL/GenBank/DDBJ whole genome shotgun (WGS) entry which is preliminary data.</text>
</comment>
<dbReference type="CDD" id="cd02440">
    <property type="entry name" value="AdoMet_MTases"/>
    <property type="match status" value="1"/>
</dbReference>
<dbReference type="PANTHER" id="PTHR44068">
    <property type="entry name" value="ZGC:194242"/>
    <property type="match status" value="1"/>
</dbReference>
<dbReference type="RefSeq" id="WP_311858266.1">
    <property type="nucleotide sequence ID" value="NZ_JAUZVV010000001.1"/>
</dbReference>
<evidence type="ECO:0000259" key="2">
    <source>
        <dbReference type="Pfam" id="PF13649"/>
    </source>
</evidence>
<dbReference type="Pfam" id="PF13649">
    <property type="entry name" value="Methyltransf_25"/>
    <property type="match status" value="1"/>
</dbReference>
<dbReference type="Gene3D" id="3.40.50.150">
    <property type="entry name" value="Vaccinia Virus protein VP39"/>
    <property type="match status" value="1"/>
</dbReference>
<sequence length="187" mass="19843">MNIFDTFVVPQGADGERGADLMERSGFALRELAVAALDLHDAARVLEIGFGPGLALGALVPLVPKGHVTGLDPSPLMHRRARARNEDAIRGGRLELVVGDANQMPFQAGSFNAVLAIDNAHFWADRPGALQRIRQVVDGAPGSLVLALSPQSGGSARAVIRDLDRAAFEVDYHNESSNGFLIRATAT</sequence>
<evidence type="ECO:0000313" key="4">
    <source>
        <dbReference type="Proteomes" id="UP001251849"/>
    </source>
</evidence>
<dbReference type="GO" id="GO:0032259">
    <property type="term" value="P:methylation"/>
    <property type="evidence" value="ECO:0007669"/>
    <property type="project" value="UniProtKB-KW"/>
</dbReference>
<feature type="domain" description="Methyltransferase" evidence="2">
    <location>
        <begin position="45"/>
        <end position="137"/>
    </location>
</feature>
<keyword evidence="3" id="KW-0489">Methyltransferase</keyword>
<dbReference type="Proteomes" id="UP001251849">
    <property type="component" value="Unassembled WGS sequence"/>
</dbReference>
<dbReference type="GO" id="GO:0008168">
    <property type="term" value="F:methyltransferase activity"/>
    <property type="evidence" value="ECO:0007669"/>
    <property type="project" value="UniProtKB-KW"/>
</dbReference>
<evidence type="ECO:0000256" key="1">
    <source>
        <dbReference type="ARBA" id="ARBA00022679"/>
    </source>
</evidence>
<proteinExistence type="predicted"/>
<dbReference type="PANTHER" id="PTHR44068:SF1">
    <property type="entry name" value="HYPOTHETICAL LOC100005854"/>
    <property type="match status" value="1"/>
</dbReference>
<keyword evidence="1 3" id="KW-0808">Transferase</keyword>
<gene>
    <name evidence="3" type="ORF">Q9S71_06740</name>
</gene>